<keyword evidence="5 6" id="KW-0472">Membrane</keyword>
<reference evidence="7" key="2">
    <citation type="journal article" date="2021" name="Front. Microbiol.">
        <title>Comprehensive Comparative Genomics and Phenotyping of Methylobacterium Species.</title>
        <authorList>
            <person name="Alessa O."/>
            <person name="Ogura Y."/>
            <person name="Fujitani Y."/>
            <person name="Takami H."/>
            <person name="Hayashi T."/>
            <person name="Sahin N."/>
            <person name="Tani A."/>
        </authorList>
    </citation>
    <scope>NUCLEOTIDE SEQUENCE</scope>
    <source>
        <strain evidence="7">DSM 22415</strain>
    </source>
</reference>
<dbReference type="EMBL" id="CABFVH010000030">
    <property type="protein sequence ID" value="VUF14251.1"/>
    <property type="molecule type" value="Genomic_DNA"/>
</dbReference>
<evidence type="ECO:0000313" key="10">
    <source>
        <dbReference type="Proteomes" id="UP001055303"/>
    </source>
</evidence>
<dbReference type="EMBL" id="BPQI01000014">
    <property type="protein sequence ID" value="GJD54778.1"/>
    <property type="molecule type" value="Genomic_DNA"/>
</dbReference>
<keyword evidence="4 6" id="KW-1133">Transmembrane helix</keyword>
<organism evidence="8 9">
    <name type="scientific">Methylobacterium dankookense</name>
    <dbReference type="NCBI Taxonomy" id="560405"/>
    <lineage>
        <taxon>Bacteria</taxon>
        <taxon>Pseudomonadati</taxon>
        <taxon>Pseudomonadota</taxon>
        <taxon>Alphaproteobacteria</taxon>
        <taxon>Hyphomicrobiales</taxon>
        <taxon>Methylobacteriaceae</taxon>
        <taxon>Methylobacterium</taxon>
    </lineage>
</organism>
<protein>
    <recommendedName>
        <fullName evidence="11">ABC transporter permease</fullName>
    </recommendedName>
</protein>
<evidence type="ECO:0000313" key="8">
    <source>
        <dbReference type="EMBL" id="VUF14251.1"/>
    </source>
</evidence>
<evidence type="ECO:0000256" key="4">
    <source>
        <dbReference type="ARBA" id="ARBA00022989"/>
    </source>
</evidence>
<keyword evidence="3 6" id="KW-0812">Transmembrane</keyword>
<reference evidence="7" key="3">
    <citation type="submission" date="2021-08" db="EMBL/GenBank/DDBJ databases">
        <authorList>
            <person name="Tani A."/>
            <person name="Ola A."/>
            <person name="Ogura Y."/>
            <person name="Katsura K."/>
            <person name="Hayashi T."/>
        </authorList>
    </citation>
    <scope>NUCLEOTIDE SEQUENCE</scope>
    <source>
        <strain evidence="7">DSM 22415</strain>
    </source>
</reference>
<name>A0A564G3T5_9HYPH</name>
<comment type="subcellular location">
    <subcellularLocation>
        <location evidence="1">Cell membrane</location>
        <topology evidence="1">Multi-pass membrane protein</topology>
    </subcellularLocation>
</comment>
<dbReference type="PANTHER" id="PTHR47089">
    <property type="entry name" value="ABC TRANSPORTER, PERMEASE PROTEIN"/>
    <property type="match status" value="1"/>
</dbReference>
<dbReference type="GO" id="GO:0005886">
    <property type="term" value="C:plasma membrane"/>
    <property type="evidence" value="ECO:0007669"/>
    <property type="project" value="UniProtKB-SubCell"/>
</dbReference>
<dbReference type="AlphaFoldDB" id="A0A564G3T5"/>
<dbReference type="InterPro" id="IPR001851">
    <property type="entry name" value="ABC_transp_permease"/>
</dbReference>
<reference evidence="8 9" key="1">
    <citation type="submission" date="2019-06" db="EMBL/GenBank/DDBJ databases">
        <authorList>
            <person name="Rodrigo-Torres L."/>
            <person name="Arahal R. D."/>
            <person name="Lucena T."/>
        </authorList>
    </citation>
    <scope>NUCLEOTIDE SEQUENCE [LARGE SCALE GENOMIC DNA]</scope>
    <source>
        <strain evidence="8 9">SW08-7</strain>
    </source>
</reference>
<dbReference type="PANTHER" id="PTHR47089:SF1">
    <property type="entry name" value="GUANOSINE ABC TRANSPORTER PERMEASE PROTEIN NUPP"/>
    <property type="match status" value="1"/>
</dbReference>
<feature type="transmembrane region" description="Helical" evidence="6">
    <location>
        <begin position="294"/>
        <end position="313"/>
    </location>
</feature>
<dbReference type="CDD" id="cd06580">
    <property type="entry name" value="TM_PBP1_transp_TpRbsC_like"/>
    <property type="match status" value="1"/>
</dbReference>
<evidence type="ECO:0000313" key="9">
    <source>
        <dbReference type="Proteomes" id="UP000401717"/>
    </source>
</evidence>
<feature type="transmembrane region" description="Helical" evidence="6">
    <location>
        <begin position="141"/>
        <end position="162"/>
    </location>
</feature>
<evidence type="ECO:0000256" key="6">
    <source>
        <dbReference type="SAM" id="Phobius"/>
    </source>
</evidence>
<feature type="transmembrane region" description="Helical" evidence="6">
    <location>
        <begin position="260"/>
        <end position="282"/>
    </location>
</feature>
<evidence type="ECO:0000256" key="5">
    <source>
        <dbReference type="ARBA" id="ARBA00023136"/>
    </source>
</evidence>
<evidence type="ECO:0000256" key="3">
    <source>
        <dbReference type="ARBA" id="ARBA00022692"/>
    </source>
</evidence>
<feature type="transmembrane region" description="Helical" evidence="6">
    <location>
        <begin position="320"/>
        <end position="341"/>
    </location>
</feature>
<feature type="transmembrane region" description="Helical" evidence="6">
    <location>
        <begin position="222"/>
        <end position="239"/>
    </location>
</feature>
<proteinExistence type="predicted"/>
<accession>A0A564G3T5</accession>
<keyword evidence="2" id="KW-1003">Cell membrane</keyword>
<dbReference type="Proteomes" id="UP001055303">
    <property type="component" value="Unassembled WGS sequence"/>
</dbReference>
<dbReference type="GO" id="GO:0022857">
    <property type="term" value="F:transmembrane transporter activity"/>
    <property type="evidence" value="ECO:0007669"/>
    <property type="project" value="InterPro"/>
</dbReference>
<sequence length="374" mass="38839">MSEISPALHRPLPAAAATAPGRRRRGRLGVEIRQHASARLQAAALAGGLAAGIACACAILVGAGVGLADLAQEFVVSILTSPESLAAVLIQAAPLAIVGLGAAFAFRVRFWNIGLEGQMIIGAVLATAVSLADLGPEPVRLILMACAAALGGAAWMLAPVLLRLRIRLNEIISTLLLNYVALNLLLHLLYGPWRDPATSFPNSALFDASERLAEIGWQNLNWGLPLALALVLAGAWLVGGSRVGFLMRVAGDNPRMGRALGLPMTGTVLAATLLSGALAGMAGFVICAGAEHRLTQSFATGYGFSGILIAFLARNTPLGVLVAASLVGVLFVAGQSLQVFYQIPGSAVQLIQAVIVLCVAASDFFVRHRLRWIA</sequence>
<feature type="transmembrane region" description="Helical" evidence="6">
    <location>
        <begin position="174"/>
        <end position="193"/>
    </location>
</feature>
<evidence type="ECO:0000256" key="2">
    <source>
        <dbReference type="ARBA" id="ARBA00022475"/>
    </source>
</evidence>
<feature type="transmembrane region" description="Helical" evidence="6">
    <location>
        <begin position="118"/>
        <end position="135"/>
    </location>
</feature>
<dbReference type="Proteomes" id="UP000401717">
    <property type="component" value="Unassembled WGS sequence"/>
</dbReference>
<gene>
    <name evidence="7" type="ORF">IFDJLNFL_0657</name>
    <name evidence="8" type="ORF">MTDSW087_03969</name>
</gene>
<feature type="transmembrane region" description="Helical" evidence="6">
    <location>
        <begin position="42"/>
        <end position="65"/>
    </location>
</feature>
<dbReference type="RefSeq" id="WP_144766624.1">
    <property type="nucleotide sequence ID" value="NZ_BPQI01000014.1"/>
</dbReference>
<feature type="transmembrane region" description="Helical" evidence="6">
    <location>
        <begin position="85"/>
        <end position="106"/>
    </location>
</feature>
<evidence type="ECO:0000256" key="1">
    <source>
        <dbReference type="ARBA" id="ARBA00004651"/>
    </source>
</evidence>
<dbReference type="Pfam" id="PF02653">
    <property type="entry name" value="BPD_transp_2"/>
    <property type="match status" value="1"/>
</dbReference>
<feature type="transmembrane region" description="Helical" evidence="6">
    <location>
        <begin position="347"/>
        <end position="366"/>
    </location>
</feature>
<evidence type="ECO:0000313" key="7">
    <source>
        <dbReference type="EMBL" id="GJD54778.1"/>
    </source>
</evidence>
<dbReference type="OrthoDB" id="9809785at2"/>
<evidence type="ECO:0008006" key="11">
    <source>
        <dbReference type="Google" id="ProtNLM"/>
    </source>
</evidence>
<keyword evidence="10" id="KW-1185">Reference proteome</keyword>